<dbReference type="InterPro" id="IPR005321">
    <property type="entry name" value="Peptidase_S58_DmpA"/>
</dbReference>
<dbReference type="AlphaFoldDB" id="A0A174PVX6"/>
<dbReference type="PANTHER" id="PTHR36512">
    <property type="entry name" value="D-AMINOPEPTIDASE"/>
    <property type="match status" value="1"/>
</dbReference>
<dbReference type="GO" id="GO:0004177">
    <property type="term" value="F:aminopeptidase activity"/>
    <property type="evidence" value="ECO:0007669"/>
    <property type="project" value="UniProtKB-KW"/>
</dbReference>
<comment type="caution">
    <text evidence="2">The sequence shown here is derived from an EMBL/GenBank/DDBJ whole genome shotgun (WGS) entry which is preliminary data.</text>
</comment>
<reference evidence="3 4" key="1">
    <citation type="submission" date="2019-09" db="EMBL/GenBank/DDBJ databases">
        <title>Draft genome sequencing of Hungatella hathewayi 123Y-2.</title>
        <authorList>
            <person name="Lv Q."/>
            <person name="Li S."/>
        </authorList>
    </citation>
    <scope>NUCLEOTIDE SEQUENCE [LARGE SCALE GENOMIC DNA]</scope>
    <source>
        <strain evidence="3 4">123Y-2</strain>
    </source>
</reference>
<evidence type="ECO:0000313" key="3">
    <source>
        <dbReference type="EMBL" id="MUB63579.1"/>
    </source>
</evidence>
<dbReference type="Pfam" id="PF03576">
    <property type="entry name" value="Peptidase_S58"/>
    <property type="match status" value="1"/>
</dbReference>
<comment type="similarity">
    <text evidence="1">Belongs to the peptidase S58 family.</text>
</comment>
<dbReference type="SUPFAM" id="SSF56266">
    <property type="entry name" value="DmpA/ArgJ-like"/>
    <property type="match status" value="1"/>
</dbReference>
<dbReference type="GeneID" id="93150448"/>
<proteinExistence type="inferred from homology"/>
<protein>
    <submittedName>
        <fullName evidence="2">Aminopeptidase</fullName>
    </submittedName>
    <submittedName>
        <fullName evidence="3">S58 family peptidase</fullName>
    </submittedName>
</protein>
<keyword evidence="2" id="KW-0031">Aminopeptidase</keyword>
<evidence type="ECO:0000313" key="5">
    <source>
        <dbReference type="Proteomes" id="UP001055091"/>
    </source>
</evidence>
<dbReference type="Proteomes" id="UP000434223">
    <property type="component" value="Unassembled WGS sequence"/>
</dbReference>
<dbReference type="Gene3D" id="3.60.70.12">
    <property type="entry name" value="L-amino peptidase D-ALA esterase/amidase"/>
    <property type="match status" value="1"/>
</dbReference>
<dbReference type="EMBL" id="WNME01000006">
    <property type="protein sequence ID" value="MUB63579.1"/>
    <property type="molecule type" value="Genomic_DNA"/>
</dbReference>
<evidence type="ECO:0000313" key="4">
    <source>
        <dbReference type="Proteomes" id="UP000434223"/>
    </source>
</evidence>
<gene>
    <name evidence="2" type="ORF">CE91St55_61500</name>
    <name evidence="3" type="ORF">GNE07_10975</name>
</gene>
<dbReference type="EMBL" id="BQNJ01000002">
    <property type="protein sequence ID" value="GKH04169.1"/>
    <property type="molecule type" value="Genomic_DNA"/>
</dbReference>
<dbReference type="RefSeq" id="WP_006775380.1">
    <property type="nucleotide sequence ID" value="NZ_BQNJ01000002.1"/>
</dbReference>
<dbReference type="InterPro" id="IPR016117">
    <property type="entry name" value="ArgJ-like_dom_sf"/>
</dbReference>
<evidence type="ECO:0000256" key="1">
    <source>
        <dbReference type="ARBA" id="ARBA00007068"/>
    </source>
</evidence>
<dbReference type="Proteomes" id="UP001055091">
    <property type="component" value="Unassembled WGS sequence"/>
</dbReference>
<dbReference type="PANTHER" id="PTHR36512:SF3">
    <property type="entry name" value="BLR5678 PROTEIN"/>
    <property type="match status" value="1"/>
</dbReference>
<reference evidence="2" key="2">
    <citation type="submission" date="2022-01" db="EMBL/GenBank/DDBJ databases">
        <title>Novel bile acid biosynthetic pathways are enriched in the microbiome of centenarians.</title>
        <authorList>
            <person name="Sato Y."/>
            <person name="Atarashi K."/>
            <person name="Plichta R.D."/>
            <person name="Arai Y."/>
            <person name="Sasajima S."/>
            <person name="Kearney M.S."/>
            <person name="Suda W."/>
            <person name="Takeshita K."/>
            <person name="Sasaki T."/>
            <person name="Okamoto S."/>
            <person name="Skelly N.A."/>
            <person name="Okamura Y."/>
            <person name="Vlamakis H."/>
            <person name="Li Y."/>
            <person name="Tanoue T."/>
            <person name="Takei H."/>
            <person name="Nittono H."/>
            <person name="Narushima S."/>
            <person name="Irie J."/>
            <person name="Itoh H."/>
            <person name="Moriya K."/>
            <person name="Sugiura Y."/>
            <person name="Suematsu M."/>
            <person name="Moritoki N."/>
            <person name="Shibata S."/>
            <person name="Littman R.D."/>
            <person name="Fischbach A.M."/>
            <person name="Uwamino Y."/>
            <person name="Inoue T."/>
            <person name="Honda A."/>
            <person name="Hattori M."/>
            <person name="Murai T."/>
            <person name="Xavier J.R."/>
            <person name="Hirose N."/>
            <person name="Honda K."/>
        </authorList>
    </citation>
    <scope>NUCLEOTIDE SEQUENCE</scope>
    <source>
        <strain evidence="2">CE91-St55</strain>
    </source>
</reference>
<keyword evidence="2" id="KW-0378">Hydrolase</keyword>
<keyword evidence="2" id="KW-0645">Protease</keyword>
<name>A0A174PVX6_9FIRM</name>
<accession>A0A174PVX6</accession>
<evidence type="ECO:0000313" key="2">
    <source>
        <dbReference type="EMBL" id="GKH04169.1"/>
    </source>
</evidence>
<sequence length="359" mass="38204">MKRIRAYGIIPGDMTPGPLNKISDVAGVTVGHAAVNTAEHKTGVTVILPCEDNPYRKKLTAAAYIHNGFGKSQGLVQIEELGTLETFIALTNTLNVGKVHDAVVDLMSEQCEREGIQVTTINPVVGECNDSGLNMIRERIIGLNEVRSAVRDAKRDFEEGAVGAGTGTVCFGLKGGIGSASRQFTAGGSTYTVGALVQSNFGSTKNLVICGEPVGRALEKKIKPADLDRGSIMTVIATDLPLSDRQLKRVIRRAGVGLSRTGSFMGHGSGDIMIGFTTANRIPESTDQEVLTIRVLKESSLDTAFTAAAEAVEEAVLNSLAMAETTVGYQGEIRYSLTDLWLADRGTREQPAAVFSMEE</sequence>
<dbReference type="OrthoDB" id="9770388at2"/>
<organism evidence="2 5">
    <name type="scientific">Hungatella hathewayi</name>
    <dbReference type="NCBI Taxonomy" id="154046"/>
    <lineage>
        <taxon>Bacteria</taxon>
        <taxon>Bacillati</taxon>
        <taxon>Bacillota</taxon>
        <taxon>Clostridia</taxon>
        <taxon>Lachnospirales</taxon>
        <taxon>Lachnospiraceae</taxon>
        <taxon>Hungatella</taxon>
    </lineage>
</organism>